<sequence>MNGNLRVPVFFAAQFVGLFARTAKVSFLALGDSGQYFKDNGRRGWHGLAMRHTPAFEQAVKGE</sequence>
<organism evidence="1 2">
    <name type="scientific">Pseudomonas farsensis</name>
    <dbReference type="NCBI Taxonomy" id="2745492"/>
    <lineage>
        <taxon>Bacteria</taxon>
        <taxon>Pseudomonadati</taxon>
        <taxon>Pseudomonadota</taxon>
        <taxon>Gammaproteobacteria</taxon>
        <taxon>Pseudomonadales</taxon>
        <taxon>Pseudomonadaceae</taxon>
        <taxon>Pseudomonas</taxon>
    </lineage>
</organism>
<dbReference type="EMBL" id="JBBHLC010000001">
    <property type="protein sequence ID" value="MEJ5861627.1"/>
    <property type="molecule type" value="Genomic_DNA"/>
</dbReference>
<evidence type="ECO:0000313" key="2">
    <source>
        <dbReference type="Proteomes" id="UP001380290"/>
    </source>
</evidence>
<protein>
    <submittedName>
        <fullName evidence="1">Uncharacterized protein</fullName>
    </submittedName>
</protein>
<gene>
    <name evidence="1" type="ORF">V7S98_00075</name>
</gene>
<reference evidence="1 2" key="1">
    <citation type="submission" date="2024-02" db="EMBL/GenBank/DDBJ databases">
        <title>Identification of pathogenicity and growth-promoting function of Pseudomonas putida variant.</title>
        <authorList>
            <person name="Sun J."/>
        </authorList>
    </citation>
    <scope>NUCLEOTIDE SEQUENCE [LARGE SCALE GENOMIC DNA]</scope>
    <source>
        <strain evidence="1 2">A03</strain>
    </source>
</reference>
<evidence type="ECO:0000313" key="1">
    <source>
        <dbReference type="EMBL" id="MEJ5861627.1"/>
    </source>
</evidence>
<accession>A0ABU8QLU6</accession>
<dbReference type="RefSeq" id="WP_186535048.1">
    <property type="nucleotide sequence ID" value="NZ_JABWRF020000005.1"/>
</dbReference>
<comment type="caution">
    <text evidence="1">The sequence shown here is derived from an EMBL/GenBank/DDBJ whole genome shotgun (WGS) entry which is preliminary data.</text>
</comment>
<keyword evidence="2" id="KW-1185">Reference proteome</keyword>
<proteinExistence type="predicted"/>
<dbReference type="Proteomes" id="UP001380290">
    <property type="component" value="Unassembled WGS sequence"/>
</dbReference>
<name>A0ABU8QLU6_9PSED</name>